<dbReference type="EMBL" id="QVLS01000006">
    <property type="protein sequence ID" value="RFP78802.1"/>
    <property type="molecule type" value="Genomic_DNA"/>
</dbReference>
<comment type="caution">
    <text evidence="2">The sequence shown here is derived from an EMBL/GenBank/DDBJ whole genome shotgun (WGS) entry which is preliminary data.</text>
</comment>
<keyword evidence="3" id="KW-1185">Reference proteome</keyword>
<gene>
    <name evidence="2" type="ORF">DY262_12005</name>
</gene>
<protein>
    <submittedName>
        <fullName evidence="2">Hemerythrin domain-containing protein</fullName>
    </submittedName>
</protein>
<feature type="domain" description="Hemerythrin-like" evidence="1">
    <location>
        <begin position="3"/>
        <end position="118"/>
    </location>
</feature>
<evidence type="ECO:0000313" key="3">
    <source>
        <dbReference type="Proteomes" id="UP000261931"/>
    </source>
</evidence>
<proteinExistence type="predicted"/>
<dbReference type="Pfam" id="PF01814">
    <property type="entry name" value="Hemerythrin"/>
    <property type="match status" value="1"/>
</dbReference>
<dbReference type="Proteomes" id="UP000261931">
    <property type="component" value="Unassembled WGS sequence"/>
</dbReference>
<dbReference type="PANTHER" id="PTHR35585">
    <property type="entry name" value="HHE DOMAIN PROTEIN (AFU_ORTHOLOGUE AFUA_4G00730)"/>
    <property type="match status" value="1"/>
</dbReference>
<evidence type="ECO:0000313" key="2">
    <source>
        <dbReference type="EMBL" id="RFP78802.1"/>
    </source>
</evidence>
<accession>A0A372EJS9</accession>
<dbReference type="RefSeq" id="WP_116959158.1">
    <property type="nucleotide sequence ID" value="NZ_QVLS01000006.1"/>
</dbReference>
<dbReference type="AlphaFoldDB" id="A0A372EJS9"/>
<evidence type="ECO:0000259" key="1">
    <source>
        <dbReference type="Pfam" id="PF01814"/>
    </source>
</evidence>
<name>A0A372EJS9_9BURK</name>
<reference evidence="2 3" key="1">
    <citation type="submission" date="2018-08" db="EMBL/GenBank/DDBJ databases">
        <title>Hydrogenophaga sp. LA-38 isolated from sludge.</title>
        <authorList>
            <person name="Im W.-T."/>
        </authorList>
    </citation>
    <scope>NUCLEOTIDE SEQUENCE [LARGE SCALE GENOMIC DNA]</scope>
    <source>
        <strain evidence="2 3">LA-38</strain>
    </source>
</reference>
<dbReference type="PANTHER" id="PTHR35585:SF1">
    <property type="entry name" value="HHE DOMAIN PROTEIN (AFU_ORTHOLOGUE AFUA_4G00730)"/>
    <property type="match status" value="1"/>
</dbReference>
<dbReference type="Gene3D" id="1.20.120.520">
    <property type="entry name" value="nmb1532 protein domain like"/>
    <property type="match status" value="1"/>
</dbReference>
<dbReference type="InterPro" id="IPR012312">
    <property type="entry name" value="Hemerythrin-like"/>
</dbReference>
<sequence length="165" mass="18863">MTLFDALRQSHELQRRLCRRLVRIKPQDRDTVFLTLKVELEAHAAAEERFLYVPMLMTNPGLSASRHALAEHHTIEELCEDLSVPDKGTAAWLATAKRLSDKVHHHLREEERKFFQLAGKLISDADKLTLGRSYLKDLVHMRQHYAQAYKSLAVDRQGAVVPAAS</sequence>
<organism evidence="2 3">
    <name type="scientific">Hydrogenophaga borbori</name>
    <dbReference type="NCBI Taxonomy" id="2294117"/>
    <lineage>
        <taxon>Bacteria</taxon>
        <taxon>Pseudomonadati</taxon>
        <taxon>Pseudomonadota</taxon>
        <taxon>Betaproteobacteria</taxon>
        <taxon>Burkholderiales</taxon>
        <taxon>Comamonadaceae</taxon>
        <taxon>Hydrogenophaga</taxon>
    </lineage>
</organism>